<feature type="compositionally biased region" description="Basic and acidic residues" evidence="1">
    <location>
        <begin position="103"/>
        <end position="114"/>
    </location>
</feature>
<dbReference type="EMBL" id="JAAOAN010000641">
    <property type="protein sequence ID" value="KAF5702110.1"/>
    <property type="molecule type" value="Genomic_DNA"/>
</dbReference>
<proteinExistence type="predicted"/>
<evidence type="ECO:0000313" key="3">
    <source>
        <dbReference type="Proteomes" id="UP000544331"/>
    </source>
</evidence>
<organism evidence="2 3">
    <name type="scientific">Fusarium mundagurra</name>
    <dbReference type="NCBI Taxonomy" id="1567541"/>
    <lineage>
        <taxon>Eukaryota</taxon>
        <taxon>Fungi</taxon>
        <taxon>Dikarya</taxon>
        <taxon>Ascomycota</taxon>
        <taxon>Pezizomycotina</taxon>
        <taxon>Sordariomycetes</taxon>
        <taxon>Hypocreomycetidae</taxon>
        <taxon>Hypocreales</taxon>
        <taxon>Nectriaceae</taxon>
        <taxon>Fusarium</taxon>
        <taxon>Fusarium fujikuroi species complex</taxon>
    </lineage>
</organism>
<reference evidence="2 3" key="1">
    <citation type="submission" date="2020-05" db="EMBL/GenBank/DDBJ databases">
        <title>Identification and distribution of gene clusters putatively required for synthesis of sphingolipid metabolism inhibitors in phylogenetically diverse species of the filamentous fungus Fusarium.</title>
        <authorList>
            <person name="Kim H.-S."/>
            <person name="Busman M."/>
            <person name="Brown D.W."/>
            <person name="Divon H."/>
            <person name="Uhlig S."/>
            <person name="Proctor R.H."/>
        </authorList>
    </citation>
    <scope>NUCLEOTIDE SEQUENCE [LARGE SCALE GENOMIC DNA]</scope>
    <source>
        <strain evidence="2 3">NRRL 66235</strain>
    </source>
</reference>
<evidence type="ECO:0000256" key="1">
    <source>
        <dbReference type="SAM" id="MobiDB-lite"/>
    </source>
</evidence>
<sequence>MCVTDDPLVDPLPLSRTRRHCATHDKTALTHRVSFDGAQLGPYGSQHARTRHNKHNQGEADSTMSGLATTMSTRSDLSREGEETGPSSSGGNFRPSTHSRMQHQLEDLKSHQRTTETMLAFEVSSSLT</sequence>
<keyword evidence="3" id="KW-1185">Reference proteome</keyword>
<name>A0A8H5XXI4_9HYPO</name>
<evidence type="ECO:0000313" key="2">
    <source>
        <dbReference type="EMBL" id="KAF5702110.1"/>
    </source>
</evidence>
<comment type="caution">
    <text evidence="2">The sequence shown here is derived from an EMBL/GenBank/DDBJ whole genome shotgun (WGS) entry which is preliminary data.</text>
</comment>
<accession>A0A8H5XXI4</accession>
<feature type="compositionally biased region" description="Polar residues" evidence="1">
    <location>
        <begin position="59"/>
        <end position="75"/>
    </location>
</feature>
<gene>
    <name evidence="2" type="ORF">FMUND_13605</name>
</gene>
<protein>
    <submittedName>
        <fullName evidence="2">Uncharacterized protein</fullName>
    </submittedName>
</protein>
<dbReference type="Proteomes" id="UP000544331">
    <property type="component" value="Unassembled WGS sequence"/>
</dbReference>
<dbReference type="AlphaFoldDB" id="A0A8H5XXI4"/>
<feature type="region of interest" description="Disordered" evidence="1">
    <location>
        <begin position="33"/>
        <end position="128"/>
    </location>
</feature>